<dbReference type="GO" id="GO:0006302">
    <property type="term" value="P:double-strand break repair"/>
    <property type="evidence" value="ECO:0007669"/>
    <property type="project" value="InterPro"/>
</dbReference>
<dbReference type="InterPro" id="IPR014016">
    <property type="entry name" value="UvrD-like_ATP-bd"/>
</dbReference>
<keyword evidence="10" id="KW-0413">Isomerase</keyword>
<keyword evidence="6" id="KW-0269">Exonuclease</keyword>
<dbReference type="GO" id="GO:0003677">
    <property type="term" value="F:DNA binding"/>
    <property type="evidence" value="ECO:0007669"/>
    <property type="project" value="UniProtKB-KW"/>
</dbReference>
<dbReference type="Gene3D" id="3.40.50.300">
    <property type="entry name" value="P-loop containing nucleotide triphosphate hydrolases"/>
    <property type="match status" value="4"/>
</dbReference>
<evidence type="ECO:0000256" key="8">
    <source>
        <dbReference type="ARBA" id="ARBA00023125"/>
    </source>
</evidence>
<dbReference type="Pfam" id="PF12705">
    <property type="entry name" value="PDDEXK_1"/>
    <property type="match status" value="1"/>
</dbReference>
<proteinExistence type="predicted"/>
<name>A0A9D1CRG3_9FIRM</name>
<keyword evidence="2 14" id="KW-0547">Nucleotide-binding</keyword>
<dbReference type="Gene3D" id="3.90.320.10">
    <property type="match status" value="1"/>
</dbReference>
<dbReference type="GO" id="GO:0033202">
    <property type="term" value="C:DNA helicase complex"/>
    <property type="evidence" value="ECO:0007669"/>
    <property type="project" value="TreeGrafter"/>
</dbReference>
<feature type="domain" description="UvrD-like helicase ATP-binding" evidence="15">
    <location>
        <begin position="1"/>
        <end position="449"/>
    </location>
</feature>
<dbReference type="AlphaFoldDB" id="A0A9D1CRG3"/>
<evidence type="ECO:0000256" key="10">
    <source>
        <dbReference type="ARBA" id="ARBA00023235"/>
    </source>
</evidence>
<dbReference type="EMBL" id="DVFJ01000013">
    <property type="protein sequence ID" value="HIQ71479.1"/>
    <property type="molecule type" value="Genomic_DNA"/>
</dbReference>
<gene>
    <name evidence="17" type="primary">addA</name>
    <name evidence="17" type="ORF">IAB73_04630</name>
</gene>
<keyword evidence="1" id="KW-0540">Nuclease</keyword>
<dbReference type="GO" id="GO:0043138">
    <property type="term" value="F:3'-5' DNA helicase activity"/>
    <property type="evidence" value="ECO:0007669"/>
    <property type="project" value="UniProtKB-EC"/>
</dbReference>
<dbReference type="Proteomes" id="UP000886887">
    <property type="component" value="Unassembled WGS sequence"/>
</dbReference>
<evidence type="ECO:0000256" key="3">
    <source>
        <dbReference type="ARBA" id="ARBA00022763"/>
    </source>
</evidence>
<reference evidence="17" key="2">
    <citation type="journal article" date="2021" name="PeerJ">
        <title>Extensive microbial diversity within the chicken gut microbiome revealed by metagenomics and culture.</title>
        <authorList>
            <person name="Gilroy R."/>
            <person name="Ravi A."/>
            <person name="Getino M."/>
            <person name="Pursley I."/>
            <person name="Horton D.L."/>
            <person name="Alikhan N.F."/>
            <person name="Baker D."/>
            <person name="Gharbi K."/>
            <person name="Hall N."/>
            <person name="Watson M."/>
            <person name="Adriaenssens E.M."/>
            <person name="Foster-Nyarko E."/>
            <person name="Jarju S."/>
            <person name="Secka A."/>
            <person name="Antonio M."/>
            <person name="Oren A."/>
            <person name="Chaudhuri R.R."/>
            <person name="La Ragione R."/>
            <person name="Hildebrand F."/>
            <person name="Pallen M.J."/>
        </authorList>
    </citation>
    <scope>NUCLEOTIDE SEQUENCE</scope>
    <source>
        <strain evidence="17">ChiSxjej2B14-6234</strain>
    </source>
</reference>
<dbReference type="SUPFAM" id="SSF52540">
    <property type="entry name" value="P-loop containing nucleoside triphosphate hydrolases"/>
    <property type="match status" value="1"/>
</dbReference>
<dbReference type="InterPro" id="IPR011604">
    <property type="entry name" value="PDDEXK-like_dom_sf"/>
</dbReference>
<dbReference type="SUPFAM" id="SSF52980">
    <property type="entry name" value="Restriction endonuclease-like"/>
    <property type="match status" value="1"/>
</dbReference>
<dbReference type="NCBIfam" id="TIGR02785">
    <property type="entry name" value="addA_Gpos"/>
    <property type="match status" value="1"/>
</dbReference>
<dbReference type="GO" id="GO:0005829">
    <property type="term" value="C:cytosol"/>
    <property type="evidence" value="ECO:0007669"/>
    <property type="project" value="TreeGrafter"/>
</dbReference>
<dbReference type="InterPro" id="IPR011335">
    <property type="entry name" value="Restrct_endonuc-II-like"/>
</dbReference>
<keyword evidence="3" id="KW-0227">DNA damage</keyword>
<dbReference type="Pfam" id="PF13361">
    <property type="entry name" value="UvrD_C"/>
    <property type="match status" value="2"/>
</dbReference>
<evidence type="ECO:0000256" key="4">
    <source>
        <dbReference type="ARBA" id="ARBA00022801"/>
    </source>
</evidence>
<keyword evidence="4 14" id="KW-0378">Hydrolase</keyword>
<dbReference type="PROSITE" id="PS51198">
    <property type="entry name" value="UVRD_HELICASE_ATP_BIND"/>
    <property type="match status" value="1"/>
</dbReference>
<feature type="domain" description="UvrD-like helicase C-terminal" evidence="16">
    <location>
        <begin position="480"/>
        <end position="770"/>
    </location>
</feature>
<keyword evidence="8" id="KW-0238">DNA-binding</keyword>
<keyword evidence="9" id="KW-0234">DNA repair</keyword>
<dbReference type="PANTHER" id="PTHR11070">
    <property type="entry name" value="UVRD / RECB / PCRA DNA HELICASE FAMILY MEMBER"/>
    <property type="match status" value="1"/>
</dbReference>
<comment type="catalytic activity">
    <reaction evidence="11">
        <text>Couples ATP hydrolysis with the unwinding of duplex DNA by translocating in the 3'-5' direction.</text>
        <dbReference type="EC" id="5.6.2.4"/>
    </reaction>
</comment>
<evidence type="ECO:0000313" key="18">
    <source>
        <dbReference type="Proteomes" id="UP000886887"/>
    </source>
</evidence>
<dbReference type="GO" id="GO:0004527">
    <property type="term" value="F:exonuclease activity"/>
    <property type="evidence" value="ECO:0007669"/>
    <property type="project" value="UniProtKB-KW"/>
</dbReference>
<evidence type="ECO:0000256" key="6">
    <source>
        <dbReference type="ARBA" id="ARBA00022839"/>
    </source>
</evidence>
<comment type="caution">
    <text evidence="17">The sequence shown here is derived from an EMBL/GenBank/DDBJ whole genome shotgun (WGS) entry which is preliminary data.</text>
</comment>
<dbReference type="InterPro" id="IPR014152">
    <property type="entry name" value="AddA"/>
</dbReference>
<accession>A0A9D1CRG3</accession>
<evidence type="ECO:0000313" key="17">
    <source>
        <dbReference type="EMBL" id="HIQ71479.1"/>
    </source>
</evidence>
<dbReference type="InterPro" id="IPR027417">
    <property type="entry name" value="P-loop_NTPase"/>
</dbReference>
<evidence type="ECO:0000256" key="13">
    <source>
        <dbReference type="ARBA" id="ARBA00048988"/>
    </source>
</evidence>
<evidence type="ECO:0000256" key="14">
    <source>
        <dbReference type="PROSITE-ProRule" id="PRU00560"/>
    </source>
</evidence>
<evidence type="ECO:0000256" key="9">
    <source>
        <dbReference type="ARBA" id="ARBA00023204"/>
    </source>
</evidence>
<sequence length="1158" mass="127040">MWTREQQDAIDARGGSLLVAAAAGSGKTAVLTQRILALCREGASVDRMLVVTFTNAAAAEMRARILAAFSAEADAGDPAFAEQAALVERADICTLHRFCIGVLREHFQAAGVDPSFRLGDEAAVQVLRESALADAIDACYESGDPDFLALTERMTDEEIAAAADALYAFLLSRADPWPWLDRAVDAYAADPEGVAHSPAAALLLSQARALLAQARRLLEQYAPIAAFSAVHEALCAQDAAVLDALCRACDEGLGALREAMDAVSFARLPTGKAAREALDEAQTAALREARDAMKATVQKKLGGLLEFSPEQAAQDMASMQPALRGLRTLVRTYDALFAAAKAERNTLDFHDLEHKALAALASDAVAQSLREHYDFIFVDEYQDSSAIQEALLSRVTRGDNLFFVGDVKQSIYRFRQADPSLFLEKYARFSPEPGAPERRIDLNRNFRSRKNVLEAVNAVFAYCMRADETEIEYDAAARLYPGLRHPDEDPPVELHLLADPEETDAPDGEEPVETEEDADAPLESLEQEAAIACARIRSLVGTPVWDAKAQAHRPLAYRDFAILLRSTQHNAPRVARLLLSQGIPAFCDAGEGYFDMPEVRMMLDILRVVDNAAQDEPLIAVLHGPAVGLSDEELAAVRIACPEGSYAQAARAYAAQADALGRRLAAFYERLAGWRLRARHQSLSRLILGLLDETGLYARAGALPGGEGRQANLRMLAERAQAYEAAQGGGLYGFLRQAERLRRSEDTRTAKTLGEGEDVVRILSMHKSKGLEYPVVIALGLGRRFNARSLNERLLLHPRLGIGVKCVDPALRVVRPSLPHTAIRLQLQRESLAEETRILYVAMTRARDRLILIGRAKNAQASLRRWAQPMDALSVRVIRSPLDMVMPPLVHAGAQLRRGGQALQAGDARWLLSVHIAPPAQERQADSAARLREGLLDLEAAPPPQGDVARVLLWHPPQRDELPAKTSVSALVGNASDALPELQRQPGYMEQRSLSGARRGTLFHAALRAMDLERIRAAGPGLREEIVRTLDALVQRGVFTPEERDAVHAEDIFTFFVSSIGQRMLYSTRVEREWAFNWLWRDASGREALVQGVIDCCFLEEGAWVLVDYKTDGGEAAEAIARHRPQVALYAQALSQITGLPVRERALYLTRRGRAYVC</sequence>
<evidence type="ECO:0000256" key="1">
    <source>
        <dbReference type="ARBA" id="ARBA00022722"/>
    </source>
</evidence>
<comment type="catalytic activity">
    <reaction evidence="13">
        <text>ATP + H2O = ADP + phosphate + H(+)</text>
        <dbReference type="Rhea" id="RHEA:13065"/>
        <dbReference type="ChEBI" id="CHEBI:15377"/>
        <dbReference type="ChEBI" id="CHEBI:15378"/>
        <dbReference type="ChEBI" id="CHEBI:30616"/>
        <dbReference type="ChEBI" id="CHEBI:43474"/>
        <dbReference type="ChEBI" id="CHEBI:456216"/>
        <dbReference type="EC" id="5.6.2.4"/>
    </reaction>
</comment>
<dbReference type="EC" id="5.6.2.4" evidence="12"/>
<dbReference type="CDD" id="cd17932">
    <property type="entry name" value="DEXQc_UvrD"/>
    <property type="match status" value="1"/>
</dbReference>
<evidence type="ECO:0000256" key="12">
    <source>
        <dbReference type="ARBA" id="ARBA00034808"/>
    </source>
</evidence>
<evidence type="ECO:0000259" key="15">
    <source>
        <dbReference type="PROSITE" id="PS51198"/>
    </source>
</evidence>
<feature type="binding site" evidence="14">
    <location>
        <begin position="21"/>
        <end position="28"/>
    </location>
    <ligand>
        <name>ATP</name>
        <dbReference type="ChEBI" id="CHEBI:30616"/>
    </ligand>
</feature>
<organism evidence="17 18">
    <name type="scientific">Candidatus Onthenecus intestinigallinarum</name>
    <dbReference type="NCBI Taxonomy" id="2840875"/>
    <lineage>
        <taxon>Bacteria</taxon>
        <taxon>Bacillati</taxon>
        <taxon>Bacillota</taxon>
        <taxon>Clostridia</taxon>
        <taxon>Eubacteriales</taxon>
        <taxon>Candidatus Onthenecus</taxon>
    </lineage>
</organism>
<dbReference type="Pfam" id="PF00580">
    <property type="entry name" value="UvrD-helicase"/>
    <property type="match status" value="1"/>
</dbReference>
<evidence type="ECO:0000256" key="5">
    <source>
        <dbReference type="ARBA" id="ARBA00022806"/>
    </source>
</evidence>
<evidence type="ECO:0000259" key="16">
    <source>
        <dbReference type="PROSITE" id="PS51217"/>
    </source>
</evidence>
<dbReference type="InterPro" id="IPR038726">
    <property type="entry name" value="PDDEXK_AddAB-type"/>
</dbReference>
<dbReference type="InterPro" id="IPR000212">
    <property type="entry name" value="DNA_helicase_UvrD/REP"/>
</dbReference>
<dbReference type="PANTHER" id="PTHR11070:SF48">
    <property type="entry name" value="ATP-DEPENDENT HELICASE_NUCLEASE SUBUNIT A"/>
    <property type="match status" value="1"/>
</dbReference>
<keyword evidence="5 14" id="KW-0347">Helicase</keyword>
<dbReference type="GO" id="GO:0005524">
    <property type="term" value="F:ATP binding"/>
    <property type="evidence" value="ECO:0007669"/>
    <property type="project" value="UniProtKB-UniRule"/>
</dbReference>
<dbReference type="PROSITE" id="PS51217">
    <property type="entry name" value="UVRD_HELICASE_CTER"/>
    <property type="match status" value="1"/>
</dbReference>
<dbReference type="GO" id="GO:0000725">
    <property type="term" value="P:recombinational repair"/>
    <property type="evidence" value="ECO:0007669"/>
    <property type="project" value="TreeGrafter"/>
</dbReference>
<dbReference type="InterPro" id="IPR014017">
    <property type="entry name" value="DNA_helicase_UvrD-like_C"/>
</dbReference>
<protein>
    <recommendedName>
        <fullName evidence="12">DNA 3'-5' helicase</fullName>
        <ecNumber evidence="12">5.6.2.4</ecNumber>
    </recommendedName>
</protein>
<evidence type="ECO:0000256" key="2">
    <source>
        <dbReference type="ARBA" id="ARBA00022741"/>
    </source>
</evidence>
<evidence type="ECO:0000256" key="7">
    <source>
        <dbReference type="ARBA" id="ARBA00022840"/>
    </source>
</evidence>
<evidence type="ECO:0000256" key="11">
    <source>
        <dbReference type="ARBA" id="ARBA00034617"/>
    </source>
</evidence>
<keyword evidence="7 14" id="KW-0067">ATP-binding</keyword>
<reference evidence="17" key="1">
    <citation type="submission" date="2020-10" db="EMBL/GenBank/DDBJ databases">
        <authorList>
            <person name="Gilroy R."/>
        </authorList>
    </citation>
    <scope>NUCLEOTIDE SEQUENCE</scope>
    <source>
        <strain evidence="17">ChiSxjej2B14-6234</strain>
    </source>
</reference>